<dbReference type="InterPro" id="IPR019888">
    <property type="entry name" value="Tscrpt_reg_AsnC-like"/>
</dbReference>
<dbReference type="InterPro" id="IPR000485">
    <property type="entry name" value="AsnC-type_HTH_dom"/>
</dbReference>
<keyword evidence="2" id="KW-0238">DNA-binding</keyword>
<dbReference type="InterPro" id="IPR036390">
    <property type="entry name" value="WH_DNA-bd_sf"/>
</dbReference>
<evidence type="ECO:0000256" key="3">
    <source>
        <dbReference type="ARBA" id="ARBA00023163"/>
    </source>
</evidence>
<feature type="domain" description="HTH asnC-type" evidence="5">
    <location>
        <begin position="26"/>
        <end position="86"/>
    </location>
</feature>
<dbReference type="Gene3D" id="1.10.10.10">
    <property type="entry name" value="Winged helix-like DNA-binding domain superfamily/Winged helix DNA-binding domain"/>
    <property type="match status" value="2"/>
</dbReference>
<evidence type="ECO:0000256" key="1">
    <source>
        <dbReference type="ARBA" id="ARBA00023015"/>
    </source>
</evidence>
<reference evidence="6 7" key="1">
    <citation type="journal article" date="2019" name="Emerg. Microbes Infect.">
        <title>Comprehensive subspecies identification of 175 nontuberculous mycobacteria species based on 7547 genomic profiles.</title>
        <authorList>
            <person name="Matsumoto Y."/>
            <person name="Kinjo T."/>
            <person name="Motooka D."/>
            <person name="Nabeya D."/>
            <person name="Jung N."/>
            <person name="Uechi K."/>
            <person name="Horii T."/>
            <person name="Iida T."/>
            <person name="Fujita J."/>
            <person name="Nakamura S."/>
        </authorList>
    </citation>
    <scope>NUCLEOTIDE SEQUENCE [LARGE SCALE GENOMIC DNA]</scope>
    <source>
        <strain evidence="6 7">JCM 30275</strain>
    </source>
</reference>
<evidence type="ECO:0000256" key="4">
    <source>
        <dbReference type="SAM" id="MobiDB-lite"/>
    </source>
</evidence>
<keyword evidence="3" id="KW-0804">Transcription</keyword>
<dbReference type="Proteomes" id="UP000467249">
    <property type="component" value="Chromosome"/>
</dbReference>
<dbReference type="InterPro" id="IPR019887">
    <property type="entry name" value="Tscrpt_reg_AsnC/Lrp_C"/>
</dbReference>
<keyword evidence="1" id="KW-0805">Transcription regulation</keyword>
<sequence>MAREPEAIAQESDPSTAPHHQRATEISDLDRALINRLRFDGRESNRSLAQRLGVNEVTVAARLRRMEDAGIMRVVAVTDIRLFGHREFNFALLRVRGRSVQDVAAKLAALPETIGVTVTSGRFDIVLPVVCRDRAHTAEMFGTVLTAIDGVEGVHGTLALDVLKYDSNWASFHNPGTTPQAQPSDTVDGVDLEIIQLLQKNARRSNRSIAAELGFSEGTIRGRIKRMLNERVFRIQAVTNLLAFGRYAYAFVLITAEPGTVESIAAILAARDDISQITHVLDDFALILVMTARDHSSIMAAVNEEITFIPGVLRTETLHMSQSLKHTYEWTWIV</sequence>
<evidence type="ECO:0000313" key="6">
    <source>
        <dbReference type="EMBL" id="BBZ77284.1"/>
    </source>
</evidence>
<dbReference type="PROSITE" id="PS50956">
    <property type="entry name" value="HTH_ASNC_2"/>
    <property type="match status" value="2"/>
</dbReference>
<keyword evidence="7" id="KW-1185">Reference proteome</keyword>
<dbReference type="Gene3D" id="3.30.70.920">
    <property type="match status" value="2"/>
</dbReference>
<accession>A0A6N4WB54</accession>
<dbReference type="InterPro" id="IPR036388">
    <property type="entry name" value="WH-like_DNA-bd_sf"/>
</dbReference>
<name>A0A6N4WB54_9MYCO</name>
<dbReference type="PANTHER" id="PTHR30154">
    <property type="entry name" value="LEUCINE-RESPONSIVE REGULATORY PROTEIN"/>
    <property type="match status" value="1"/>
</dbReference>
<dbReference type="GO" id="GO:0043200">
    <property type="term" value="P:response to amino acid"/>
    <property type="evidence" value="ECO:0007669"/>
    <property type="project" value="TreeGrafter"/>
</dbReference>
<evidence type="ECO:0000256" key="2">
    <source>
        <dbReference type="ARBA" id="ARBA00023125"/>
    </source>
</evidence>
<dbReference type="EMBL" id="AP022620">
    <property type="protein sequence ID" value="BBZ77284.1"/>
    <property type="molecule type" value="Genomic_DNA"/>
</dbReference>
<dbReference type="PRINTS" id="PR00033">
    <property type="entry name" value="HTHASNC"/>
</dbReference>
<dbReference type="SUPFAM" id="SSF46785">
    <property type="entry name" value="Winged helix' DNA-binding domain"/>
    <property type="match status" value="2"/>
</dbReference>
<dbReference type="AlphaFoldDB" id="A0A6N4WB54"/>
<feature type="region of interest" description="Disordered" evidence="4">
    <location>
        <begin position="1"/>
        <end position="23"/>
    </location>
</feature>
<dbReference type="PANTHER" id="PTHR30154:SF34">
    <property type="entry name" value="TRANSCRIPTIONAL REGULATOR AZLB"/>
    <property type="match status" value="1"/>
</dbReference>
<gene>
    <name evidence="6" type="ORF">MANY_26210</name>
</gene>
<dbReference type="GO" id="GO:0043565">
    <property type="term" value="F:sequence-specific DNA binding"/>
    <property type="evidence" value="ECO:0007669"/>
    <property type="project" value="InterPro"/>
</dbReference>
<proteinExistence type="predicted"/>
<evidence type="ECO:0000313" key="7">
    <source>
        <dbReference type="Proteomes" id="UP000467249"/>
    </source>
</evidence>
<dbReference type="Pfam" id="PF01037">
    <property type="entry name" value="AsnC_trans_reg"/>
    <property type="match status" value="2"/>
</dbReference>
<protein>
    <recommendedName>
        <fullName evidence="5">HTH asnC-type domain-containing protein</fullName>
    </recommendedName>
</protein>
<dbReference type="InterPro" id="IPR011008">
    <property type="entry name" value="Dimeric_a/b-barrel"/>
</dbReference>
<feature type="domain" description="HTH asnC-type" evidence="5">
    <location>
        <begin position="187"/>
        <end position="247"/>
    </location>
</feature>
<organism evidence="6 7">
    <name type="scientific">Mycolicibacterium anyangense</name>
    <dbReference type="NCBI Taxonomy" id="1431246"/>
    <lineage>
        <taxon>Bacteria</taxon>
        <taxon>Bacillati</taxon>
        <taxon>Actinomycetota</taxon>
        <taxon>Actinomycetes</taxon>
        <taxon>Mycobacteriales</taxon>
        <taxon>Mycobacteriaceae</taxon>
        <taxon>Mycolicibacterium</taxon>
    </lineage>
</organism>
<dbReference type="Pfam" id="PF13404">
    <property type="entry name" value="HTH_AsnC-type"/>
    <property type="match status" value="2"/>
</dbReference>
<dbReference type="GO" id="GO:0005829">
    <property type="term" value="C:cytosol"/>
    <property type="evidence" value="ECO:0007669"/>
    <property type="project" value="TreeGrafter"/>
</dbReference>
<dbReference type="SUPFAM" id="SSF54909">
    <property type="entry name" value="Dimeric alpha+beta barrel"/>
    <property type="match status" value="2"/>
</dbReference>
<dbReference type="SMART" id="SM00344">
    <property type="entry name" value="HTH_ASNC"/>
    <property type="match status" value="2"/>
</dbReference>
<dbReference type="KEGG" id="many:MANY_26210"/>
<evidence type="ECO:0000259" key="5">
    <source>
        <dbReference type="PROSITE" id="PS50956"/>
    </source>
</evidence>